<dbReference type="InterPro" id="IPR003140">
    <property type="entry name" value="PLipase/COase/thioEstase"/>
</dbReference>
<keyword evidence="11" id="KW-1185">Reference proteome</keyword>
<evidence type="ECO:0000256" key="4">
    <source>
        <dbReference type="ARBA" id="ARBA00022729"/>
    </source>
</evidence>
<dbReference type="RefSeq" id="WP_091817064.1">
    <property type="nucleotide sequence ID" value="NZ_FNCQ01000007.1"/>
</dbReference>
<dbReference type="InterPro" id="IPR029058">
    <property type="entry name" value="AB_hydrolase_fold"/>
</dbReference>
<keyword evidence="4 8" id="KW-0732">Signal</keyword>
<keyword evidence="5" id="KW-0378">Hydrolase</keyword>
<keyword evidence="6" id="KW-0119">Carbohydrate metabolism</keyword>
<organism evidence="10 11">
    <name type="scientific">Prevotella communis</name>
    <dbReference type="NCBI Taxonomy" id="2913614"/>
    <lineage>
        <taxon>Bacteria</taxon>
        <taxon>Pseudomonadati</taxon>
        <taxon>Bacteroidota</taxon>
        <taxon>Bacteroidia</taxon>
        <taxon>Bacteroidales</taxon>
        <taxon>Prevotellaceae</taxon>
        <taxon>Prevotella</taxon>
    </lineage>
</organism>
<evidence type="ECO:0000313" key="11">
    <source>
        <dbReference type="Proteomes" id="UP000198779"/>
    </source>
</evidence>
<evidence type="ECO:0000256" key="7">
    <source>
        <dbReference type="ARBA" id="ARBA00023326"/>
    </source>
</evidence>
<evidence type="ECO:0000256" key="8">
    <source>
        <dbReference type="SAM" id="SignalP"/>
    </source>
</evidence>
<protein>
    <submittedName>
        <fullName evidence="10">Poly(3-hydroxybutyrate) depolymerase</fullName>
    </submittedName>
</protein>
<dbReference type="GO" id="GO:0030600">
    <property type="term" value="F:feruloyl esterase activity"/>
    <property type="evidence" value="ECO:0007669"/>
    <property type="project" value="InterPro"/>
</dbReference>
<dbReference type="Proteomes" id="UP000198779">
    <property type="component" value="Unassembled WGS sequence"/>
</dbReference>
<reference evidence="11" key="1">
    <citation type="submission" date="2016-10" db="EMBL/GenBank/DDBJ databases">
        <authorList>
            <person name="Varghese N."/>
            <person name="Submissions S."/>
        </authorList>
    </citation>
    <scope>NUCLEOTIDE SEQUENCE [LARGE SCALE GENOMIC DNA]</scope>
    <source>
        <strain evidence="11">BP1-148</strain>
    </source>
</reference>
<feature type="chain" id="PRO_5011672534" evidence="8">
    <location>
        <begin position="20"/>
        <end position="455"/>
    </location>
</feature>
<evidence type="ECO:0000256" key="1">
    <source>
        <dbReference type="ARBA" id="ARBA00004613"/>
    </source>
</evidence>
<evidence type="ECO:0000259" key="9">
    <source>
        <dbReference type="Pfam" id="PF02230"/>
    </source>
</evidence>
<evidence type="ECO:0000256" key="5">
    <source>
        <dbReference type="ARBA" id="ARBA00022801"/>
    </source>
</evidence>
<evidence type="ECO:0000256" key="6">
    <source>
        <dbReference type="ARBA" id="ARBA00023277"/>
    </source>
</evidence>
<dbReference type="InterPro" id="IPR043595">
    <property type="entry name" value="FaeB/C/D"/>
</dbReference>
<evidence type="ECO:0000256" key="2">
    <source>
        <dbReference type="ARBA" id="ARBA00022525"/>
    </source>
</evidence>
<dbReference type="PANTHER" id="PTHR38050">
    <property type="match status" value="1"/>
</dbReference>
<dbReference type="EMBL" id="FNCQ01000007">
    <property type="protein sequence ID" value="SDG67620.1"/>
    <property type="molecule type" value="Genomic_DNA"/>
</dbReference>
<dbReference type="PANTHER" id="PTHR38050:SF2">
    <property type="entry name" value="FERULOYL ESTERASE C-RELATED"/>
    <property type="match status" value="1"/>
</dbReference>
<dbReference type="GO" id="GO:0005576">
    <property type="term" value="C:extracellular region"/>
    <property type="evidence" value="ECO:0007669"/>
    <property type="project" value="UniProtKB-SubCell"/>
</dbReference>
<comment type="subcellular location">
    <subcellularLocation>
        <location evidence="1">Secreted</location>
    </subcellularLocation>
</comment>
<evidence type="ECO:0000256" key="3">
    <source>
        <dbReference type="ARBA" id="ARBA00022651"/>
    </source>
</evidence>
<keyword evidence="7" id="KW-0624">Polysaccharide degradation</keyword>
<dbReference type="STRING" id="645274.SAMN04487901_10777"/>
<dbReference type="AlphaFoldDB" id="A0A1G7W944"/>
<feature type="signal peptide" evidence="8">
    <location>
        <begin position="1"/>
        <end position="19"/>
    </location>
</feature>
<proteinExistence type="predicted"/>
<keyword evidence="3" id="KW-0858">Xylan degradation</keyword>
<sequence>MKKLFIIFATVCCTVMTQAAKVDKNVNITVNGETRKYQLYVPNNATDNCPLVVSLHGASGHSTDRSPFGTGVADQAGCIVVYPQGKDIYFPVFGGTVTGWDASGEFNDDAKFLMAVIEDVAKTYTIDRKRIYCCGFSNGGMMTYAMTNACSDVFAAFASISGFQLNEFHFRHAGWRPVPFLHIHGKNDDFVKYSLMPTIVDEMVARLGANPVPQKTTVSGKYDKSVYEAGEGSFPYVYYEVDGMGHNDYTANTEDGNSAKTMWNFFKQYTLDTPCDTTLKWRPRIETEGFEPKKHGISLYNSTYVLYFGQTPDTSTKQNVYRTLQFNNGSYKLHFKAEGDADKTIAVKLQKLTGAKNTIIDETVAINGDINLLFKVEDGWGEYRLTITRKDASVNVTLSDLSIHTASEEELSAIQAPAVSRNAGDAVYALSGMKVTGDTHPGNIYIRNNKKFLVK</sequence>
<accession>A0A1G7W944</accession>
<dbReference type="Gene3D" id="3.40.50.1820">
    <property type="entry name" value="alpha/beta hydrolase"/>
    <property type="match status" value="1"/>
</dbReference>
<feature type="domain" description="Phospholipase/carboxylesterase/thioesterase" evidence="9">
    <location>
        <begin position="105"/>
        <end position="199"/>
    </location>
</feature>
<dbReference type="Pfam" id="PF02230">
    <property type="entry name" value="Abhydrolase_2"/>
    <property type="match status" value="1"/>
</dbReference>
<keyword evidence="2" id="KW-0964">Secreted</keyword>
<dbReference type="GO" id="GO:0045493">
    <property type="term" value="P:xylan catabolic process"/>
    <property type="evidence" value="ECO:0007669"/>
    <property type="project" value="UniProtKB-KW"/>
</dbReference>
<dbReference type="SUPFAM" id="SSF53474">
    <property type="entry name" value="alpha/beta-Hydrolases"/>
    <property type="match status" value="1"/>
</dbReference>
<name>A0A1G7W944_9BACT</name>
<gene>
    <name evidence="10" type="ORF">SAMN04487901_10777</name>
</gene>
<evidence type="ECO:0000313" key="10">
    <source>
        <dbReference type="EMBL" id="SDG67620.1"/>
    </source>
</evidence>